<accession>A0ABW1EB14</accession>
<keyword evidence="1" id="KW-0472">Membrane</keyword>
<dbReference type="PANTHER" id="PTHR23028">
    <property type="entry name" value="ACETYLTRANSFERASE"/>
    <property type="match status" value="1"/>
</dbReference>
<keyword evidence="1" id="KW-1133">Transmembrane helix</keyword>
<sequence>MKPGRIRELDGWRGVSILLVLMQHMALFAFPVSAKGTLGFWVHREIFVAGGLGVFIFFCISGFVITRLLILEEAERGSVSLKGFYTRRFLRIIPVFYCFLATVLLLSWAGCTPTEFSWAAIAGLFLHDFIPLQHPDWFVGHSWSLSVEEQFYLALPPLWVLLSGSKRTKFLFAGLAFMLLWGLIIQWGHLGRILSAGVVLGFSCISVGALMAVFEDRLYQIVVHVHPMAVIAGALLLISPMDKGGIQGSIYALIGPFAIGLMLMYTMCRPGWPRKVLNWPGLQWIGLISYSLYLWQEIFTGSFDRYGTQRIAAAFHAGAFLLMIPVAALSFYYIERPCTRMGRRLSDKFSIRAGSASVNA</sequence>
<feature type="transmembrane region" description="Helical" evidence="1">
    <location>
        <begin position="276"/>
        <end position="295"/>
    </location>
</feature>
<dbReference type="EMBL" id="JBHSPH010000001">
    <property type="protein sequence ID" value="MFC5861521.1"/>
    <property type="molecule type" value="Genomic_DNA"/>
</dbReference>
<protein>
    <submittedName>
        <fullName evidence="3">Acyltransferase family protein</fullName>
        <ecNumber evidence="3">2.3.-.-</ecNumber>
    </submittedName>
</protein>
<name>A0ABW1EB14_9BACT</name>
<dbReference type="InterPro" id="IPR050879">
    <property type="entry name" value="Acyltransferase_3"/>
</dbReference>
<dbReference type="Pfam" id="PF01757">
    <property type="entry name" value="Acyl_transf_3"/>
    <property type="match status" value="1"/>
</dbReference>
<dbReference type="PANTHER" id="PTHR23028:SF53">
    <property type="entry name" value="ACYL_TRANSF_3 DOMAIN-CONTAINING PROTEIN"/>
    <property type="match status" value="1"/>
</dbReference>
<feature type="transmembrane region" description="Helical" evidence="1">
    <location>
        <begin position="193"/>
        <end position="214"/>
    </location>
</feature>
<feature type="transmembrane region" description="Helical" evidence="1">
    <location>
        <begin position="12"/>
        <end position="34"/>
    </location>
</feature>
<dbReference type="InterPro" id="IPR002656">
    <property type="entry name" value="Acyl_transf_3_dom"/>
</dbReference>
<evidence type="ECO:0000313" key="3">
    <source>
        <dbReference type="EMBL" id="MFC5861521.1"/>
    </source>
</evidence>
<dbReference type="RefSeq" id="WP_263333527.1">
    <property type="nucleotide sequence ID" value="NZ_JAGSYH010000002.1"/>
</dbReference>
<gene>
    <name evidence="3" type="ORF">ACFPT7_04395</name>
</gene>
<keyword evidence="1" id="KW-0812">Transmembrane</keyword>
<feature type="domain" description="Acyltransferase 3" evidence="2">
    <location>
        <begin position="7"/>
        <end position="331"/>
    </location>
</feature>
<dbReference type="Proteomes" id="UP001596091">
    <property type="component" value="Unassembled WGS sequence"/>
</dbReference>
<feature type="transmembrane region" description="Helical" evidence="1">
    <location>
        <begin position="315"/>
        <end position="334"/>
    </location>
</feature>
<evidence type="ECO:0000259" key="2">
    <source>
        <dbReference type="Pfam" id="PF01757"/>
    </source>
</evidence>
<evidence type="ECO:0000313" key="4">
    <source>
        <dbReference type="Proteomes" id="UP001596091"/>
    </source>
</evidence>
<comment type="caution">
    <text evidence="3">The sequence shown here is derived from an EMBL/GenBank/DDBJ whole genome shotgun (WGS) entry which is preliminary data.</text>
</comment>
<evidence type="ECO:0000256" key="1">
    <source>
        <dbReference type="SAM" id="Phobius"/>
    </source>
</evidence>
<keyword evidence="3" id="KW-0808">Transferase</keyword>
<feature type="transmembrane region" description="Helical" evidence="1">
    <location>
        <begin position="89"/>
        <end position="110"/>
    </location>
</feature>
<feature type="transmembrane region" description="Helical" evidence="1">
    <location>
        <begin position="46"/>
        <end position="69"/>
    </location>
</feature>
<dbReference type="GO" id="GO:0016746">
    <property type="term" value="F:acyltransferase activity"/>
    <property type="evidence" value="ECO:0007669"/>
    <property type="project" value="UniProtKB-KW"/>
</dbReference>
<feature type="transmembrane region" description="Helical" evidence="1">
    <location>
        <begin position="245"/>
        <end position="264"/>
    </location>
</feature>
<keyword evidence="3" id="KW-0012">Acyltransferase</keyword>
<keyword evidence="4" id="KW-1185">Reference proteome</keyword>
<dbReference type="EC" id="2.3.-.-" evidence="3"/>
<feature type="transmembrane region" description="Helical" evidence="1">
    <location>
        <begin position="170"/>
        <end position="187"/>
    </location>
</feature>
<reference evidence="4" key="1">
    <citation type="journal article" date="2019" name="Int. J. Syst. Evol. Microbiol.">
        <title>The Global Catalogue of Microorganisms (GCM) 10K type strain sequencing project: providing services to taxonomists for standard genome sequencing and annotation.</title>
        <authorList>
            <consortium name="The Broad Institute Genomics Platform"/>
            <consortium name="The Broad Institute Genome Sequencing Center for Infectious Disease"/>
            <person name="Wu L."/>
            <person name="Ma J."/>
        </authorList>
    </citation>
    <scope>NUCLEOTIDE SEQUENCE [LARGE SCALE GENOMIC DNA]</scope>
    <source>
        <strain evidence="4">JCM 4087</strain>
    </source>
</reference>
<proteinExistence type="predicted"/>
<feature type="transmembrane region" description="Helical" evidence="1">
    <location>
        <begin position="221"/>
        <end position="239"/>
    </location>
</feature>
<organism evidence="3 4">
    <name type="scientific">Acidicapsa dinghuensis</name>
    <dbReference type="NCBI Taxonomy" id="2218256"/>
    <lineage>
        <taxon>Bacteria</taxon>
        <taxon>Pseudomonadati</taxon>
        <taxon>Acidobacteriota</taxon>
        <taxon>Terriglobia</taxon>
        <taxon>Terriglobales</taxon>
        <taxon>Acidobacteriaceae</taxon>
        <taxon>Acidicapsa</taxon>
    </lineage>
</organism>